<comment type="caution">
    <text evidence="3">The sequence shown here is derived from an EMBL/GenBank/DDBJ whole genome shotgun (WGS) entry which is preliminary data.</text>
</comment>
<dbReference type="SUPFAM" id="SSF50475">
    <property type="entry name" value="FMN-binding split barrel"/>
    <property type="match status" value="1"/>
</dbReference>
<keyword evidence="5" id="KW-1185">Reference proteome</keyword>
<evidence type="ECO:0000256" key="1">
    <source>
        <dbReference type="HAMAP-Rule" id="MF_00764"/>
    </source>
</evidence>
<reference evidence="3 5" key="1">
    <citation type="submission" date="2020-11" db="EMBL/GenBank/DDBJ databases">
        <title>Insectihabitans protaetiae gen. nov. sp. nov. and Insectihabitans allomyrinae sp. nov., isolated from larvae of Protaetia brevitarsis seulensis and Allomyrina dichotoma, respectively.</title>
        <authorList>
            <person name="Lee S.D."/>
            <person name="Byeon Y.-S."/>
            <person name="Kim S.-M."/>
            <person name="Yang H.L."/>
            <person name="Kim I.S."/>
        </authorList>
    </citation>
    <scope>NUCLEOTIDE SEQUENCE</scope>
    <source>
        <strain evidence="3">CWB-B4</strain>
        <strain evidence="2 5">CWB-B43</strain>
    </source>
</reference>
<dbReference type="PIRSF" id="PIRSF009554">
    <property type="entry name" value="UCP009554"/>
    <property type="match status" value="1"/>
</dbReference>
<organism evidence="3 4">
    <name type="scientific">Limnobaculum xujianqingii</name>
    <dbReference type="NCBI Taxonomy" id="2738837"/>
    <lineage>
        <taxon>Bacteria</taxon>
        <taxon>Pseudomonadati</taxon>
        <taxon>Pseudomonadota</taxon>
        <taxon>Gammaproteobacteria</taxon>
        <taxon>Enterobacterales</taxon>
        <taxon>Budviciaceae</taxon>
        <taxon>Limnobaculum</taxon>
    </lineage>
</organism>
<sequence length="149" mass="17070">MTTDPEYSLKSICRYLKRNHVVSLCTMSSDELWCASCFYLFDVESMGLIIMSEPHTRHGKQALINPQVAGTIAAQTKNIALIQGIQYTGQLHLLSGEDAQRAREQYVQRFPIAKLTSAPLWRLSFDEIKMTDNKLGFGKKFYWLRSECE</sequence>
<dbReference type="Proteomes" id="UP000807542">
    <property type="component" value="Unassembled WGS sequence"/>
</dbReference>
<name>A0A9D7AIU8_9GAMM</name>
<dbReference type="InterPro" id="IPR011194">
    <property type="entry name" value="UPF0306"/>
</dbReference>
<dbReference type="EMBL" id="JADRCQ010000002">
    <property type="protein sequence ID" value="MBK5073572.1"/>
    <property type="molecule type" value="Genomic_DNA"/>
</dbReference>
<evidence type="ECO:0000313" key="2">
    <source>
        <dbReference type="EMBL" id="MBK5073572.1"/>
    </source>
</evidence>
<dbReference type="Proteomes" id="UP001296969">
    <property type="component" value="Unassembled WGS sequence"/>
</dbReference>
<evidence type="ECO:0000313" key="4">
    <source>
        <dbReference type="Proteomes" id="UP000807542"/>
    </source>
</evidence>
<dbReference type="RefSeq" id="WP_228398383.1">
    <property type="nucleotide sequence ID" value="NZ_JADRCP010000002.1"/>
</dbReference>
<evidence type="ECO:0000313" key="3">
    <source>
        <dbReference type="EMBL" id="MBK5176697.1"/>
    </source>
</evidence>
<protein>
    <recommendedName>
        <fullName evidence="1">UPF0306 protein I2492_10225</fullName>
    </recommendedName>
</protein>
<dbReference type="HAMAP" id="MF_00764">
    <property type="entry name" value="UPF0306"/>
    <property type="match status" value="1"/>
</dbReference>
<accession>A0A9D7AIU8</accession>
<dbReference type="Gene3D" id="2.30.110.10">
    <property type="entry name" value="Electron Transport, Fmn-binding Protein, Chain A"/>
    <property type="match status" value="1"/>
</dbReference>
<proteinExistence type="inferred from homology"/>
<comment type="similarity">
    <text evidence="1">Belongs to the UPF0306 family.</text>
</comment>
<gene>
    <name evidence="3" type="ORF">I2492_10225</name>
    <name evidence="2" type="ORF">I2493_11160</name>
</gene>
<evidence type="ECO:0000313" key="5">
    <source>
        <dbReference type="Proteomes" id="UP001296969"/>
    </source>
</evidence>
<dbReference type="InterPro" id="IPR012349">
    <property type="entry name" value="Split_barrel_FMN-bd"/>
</dbReference>
<dbReference type="AlphaFoldDB" id="A0A9D7AIU8"/>
<dbReference type="NCBIfam" id="NF002900">
    <property type="entry name" value="PRK03467.1"/>
    <property type="match status" value="1"/>
</dbReference>
<dbReference type="EMBL" id="JADRCP010000002">
    <property type="protein sequence ID" value="MBK5176697.1"/>
    <property type="molecule type" value="Genomic_DNA"/>
</dbReference>